<evidence type="ECO:0000256" key="1">
    <source>
        <dbReference type="SAM" id="SignalP"/>
    </source>
</evidence>
<accession>A0A151L175</accession>
<evidence type="ECO:0008006" key="4">
    <source>
        <dbReference type="Google" id="ProtNLM"/>
    </source>
</evidence>
<gene>
    <name evidence="2" type="ORF">ATY37_02490</name>
</gene>
<dbReference type="Proteomes" id="UP000075346">
    <property type="component" value="Unassembled WGS sequence"/>
</dbReference>
<keyword evidence="1" id="KW-0732">Signal</keyword>
<dbReference type="RefSeq" id="WP_061896252.1">
    <property type="nucleotide sequence ID" value="NZ_LOBR01000007.1"/>
</dbReference>
<evidence type="ECO:0000313" key="2">
    <source>
        <dbReference type="EMBL" id="KYN90078.1"/>
    </source>
</evidence>
<sequence>MKALKNPATLSLLMLLQACSSSDNVAIESAPPPEASLNKPDSVVAQPFLLSGTAVVGHETQYLTPCGSNQQYWLQLSAQQRQQVMSLNQTPYQTLYGEFIGHLESTTAEGFAAEYDARFVVEQINYVDATRQQQCDQAKRPTRAFGNQPDWSLSFNRDNLTFTQAGMPTRVLDIERSQLSPRKRDYQLSSGRLLLTENLCRDAKNNALYGWKATLTQDKTTFNGCATTSNLDATANWSGLYTATSTQSAGFSVHLELKADHSAQTRYLYADQERPLLEHGYWQQLNPNQIQVVMTRHQGQKLITERIFTRTGSQLKAEQEKVGSVVYPIAQGGLVLYPAKVSSNVSVESDTEQQVALPSSGDINASADYNAKVDSAVREYFRLHKTDPKNNQYRWLTYDLNGDGNPELLTQLDWCGSGGCTLLIFENHADQWRFNSRITLVRSPIYLGTQRSSGWQDLIFEVSGGGAASGKHRMQYNGLSYPLNPSLAPEASAAQISGVKLFADGISPVRDGVRL</sequence>
<proteinExistence type="predicted"/>
<evidence type="ECO:0000313" key="3">
    <source>
        <dbReference type="Proteomes" id="UP000075346"/>
    </source>
</evidence>
<dbReference type="EMBL" id="LOBR01000007">
    <property type="protein sequence ID" value="KYN90078.1"/>
    <property type="molecule type" value="Genomic_DNA"/>
</dbReference>
<protein>
    <recommendedName>
        <fullName evidence="4">Lipoprotein</fullName>
    </recommendedName>
</protein>
<dbReference type="AlphaFoldDB" id="A0A151L175"/>
<comment type="caution">
    <text evidence="2">The sequence shown here is derived from an EMBL/GenBank/DDBJ whole genome shotgun (WGS) entry which is preliminary data.</text>
</comment>
<name>A0A151L175_9VIBR</name>
<organism evidence="2 3">
    <name type="scientific">Vibrio cidicii</name>
    <dbReference type="NCBI Taxonomy" id="1763883"/>
    <lineage>
        <taxon>Bacteria</taxon>
        <taxon>Pseudomonadati</taxon>
        <taxon>Pseudomonadota</taxon>
        <taxon>Gammaproteobacteria</taxon>
        <taxon>Vibrionales</taxon>
        <taxon>Vibrionaceae</taxon>
        <taxon>Vibrio</taxon>
    </lineage>
</organism>
<feature type="signal peptide" evidence="1">
    <location>
        <begin position="1"/>
        <end position="25"/>
    </location>
</feature>
<feature type="chain" id="PRO_5007583842" description="Lipoprotein" evidence="1">
    <location>
        <begin position="26"/>
        <end position="515"/>
    </location>
</feature>
<dbReference type="PROSITE" id="PS51257">
    <property type="entry name" value="PROKAR_LIPOPROTEIN"/>
    <property type="match status" value="1"/>
</dbReference>
<reference evidence="3" key="1">
    <citation type="submission" date="2015-12" db="EMBL/GenBank/DDBJ databases">
        <authorList>
            <person name="Shamseldin A."/>
            <person name="Moawad H."/>
            <person name="Abd El-Rahim W.M."/>
            <person name="Sadowsky M.J."/>
        </authorList>
    </citation>
    <scope>NUCLEOTIDE SEQUENCE [LARGE SCALE GENOMIC DNA]</scope>
    <source>
        <strain evidence="3">2538-88</strain>
    </source>
</reference>